<dbReference type="AlphaFoldDB" id="A0A484R7D5"/>
<evidence type="ECO:0000313" key="1">
    <source>
        <dbReference type="EMBL" id="VFR42813.1"/>
    </source>
</evidence>
<reference evidence="2" key="1">
    <citation type="submission" date="2019-03" db="EMBL/GenBank/DDBJ databases">
        <authorList>
            <person name="Danneels B."/>
        </authorList>
    </citation>
    <scope>NUCLEOTIDE SEQUENCE</scope>
</reference>
<dbReference type="InterPro" id="IPR014508">
    <property type="entry name" value="UCP020555_TPR-like"/>
</dbReference>
<dbReference type="EMBL" id="CAADIE010000020">
    <property type="protein sequence ID" value="VFR42813.1"/>
    <property type="molecule type" value="Genomic_DNA"/>
</dbReference>
<proteinExistence type="predicted"/>
<keyword evidence="2" id="KW-0449">Lipoprotein</keyword>
<protein>
    <submittedName>
        <fullName evidence="2">Probable lipoprotein</fullName>
    </submittedName>
</protein>
<gene>
    <name evidence="1" type="ORF">BER1_0263</name>
    <name evidence="2" type="ORF">BER2_0264</name>
</gene>
<name>A0A484R7D5_9ZZZZ</name>
<evidence type="ECO:0000313" key="2">
    <source>
        <dbReference type="EMBL" id="VFR45965.1"/>
    </source>
</evidence>
<dbReference type="EMBL" id="CAADIH010000022">
    <property type="protein sequence ID" value="VFR45965.1"/>
    <property type="molecule type" value="Genomic_DNA"/>
</dbReference>
<dbReference type="Pfam" id="PF16068">
    <property type="entry name" value="DUF4810"/>
    <property type="match status" value="1"/>
</dbReference>
<dbReference type="PIRSF" id="PIRSF020555">
    <property type="entry name" value="UCP020555"/>
    <property type="match status" value="1"/>
</dbReference>
<organism evidence="2">
    <name type="scientific">plant metagenome</name>
    <dbReference type="NCBI Taxonomy" id="1297885"/>
    <lineage>
        <taxon>unclassified sequences</taxon>
        <taxon>metagenomes</taxon>
        <taxon>organismal metagenomes</taxon>
    </lineage>
</organism>
<accession>A0A484R7D5</accession>
<sequence>MTMPVLSLPRRLARVGAIAAVTLLAACAQAPKPLYHWGGYQDQVYAHFKGTDGDPVAQIGAMERQIEEARAADMTLPPGFHAHLGMLYAQVGRDDAVLPQFQTEKTLFPESAVFMDVLMKQPKEKAQ</sequence>